<name>A0ABS3HW24_9ENTE</name>
<reference evidence="1 2" key="1">
    <citation type="submission" date="2021-03" db="EMBL/GenBank/DDBJ databases">
        <title>Enterococcal diversity collection.</title>
        <authorList>
            <person name="Gilmore M.S."/>
            <person name="Schwartzman J."/>
            <person name="Van Tyne D."/>
            <person name="Martin M."/>
            <person name="Earl A.M."/>
            <person name="Manson A.L."/>
            <person name="Straub T."/>
            <person name="Salamzade R."/>
            <person name="Saavedra J."/>
            <person name="Lebreton F."/>
            <person name="Prichula J."/>
            <person name="Schaufler K."/>
            <person name="Gaca A."/>
            <person name="Sgardioli B."/>
            <person name="Wagenaar J."/>
            <person name="Strong T."/>
        </authorList>
    </citation>
    <scope>NUCLEOTIDE SEQUENCE [LARGE SCALE GENOMIC DNA]</scope>
    <source>
        <strain evidence="1 2">DIV0080</strain>
    </source>
</reference>
<dbReference type="SUPFAM" id="SSF159121">
    <property type="entry name" value="BC4932-like"/>
    <property type="match status" value="1"/>
</dbReference>
<dbReference type="Pfam" id="PF06486">
    <property type="entry name" value="DUF1093"/>
    <property type="match status" value="1"/>
</dbReference>
<proteinExistence type="predicted"/>
<dbReference type="RefSeq" id="WP_206968402.1">
    <property type="nucleotide sequence ID" value="NZ_JAFLVX010000046.1"/>
</dbReference>
<accession>A0ABS3HW24</accession>
<comment type="caution">
    <text evidence="1">The sequence shown here is derived from an EMBL/GenBank/DDBJ whole genome shotgun (WGS) entry which is preliminary data.</text>
</comment>
<dbReference type="InterPro" id="IPR036166">
    <property type="entry name" value="YxeA-like_sf"/>
</dbReference>
<sequence>MKKVGLLITLVVVGFLGYKGFSYYNDTYKATEAYAVIPNEIPEKKEALDMSGKQIKESDGTLNYSYDYSLNFVKKNGQKQVQEYSVMAPKPVPFEPGTYVKAEISNKRVVKGPYTVAEKDIPKEILEKLK</sequence>
<dbReference type="Gene3D" id="2.40.50.480">
    <property type="match status" value="1"/>
</dbReference>
<dbReference type="EMBL" id="JAFLVX010000046">
    <property type="protein sequence ID" value="MBO0477957.1"/>
    <property type="molecule type" value="Genomic_DNA"/>
</dbReference>
<evidence type="ECO:0000313" key="2">
    <source>
        <dbReference type="Proteomes" id="UP000664857"/>
    </source>
</evidence>
<keyword evidence="2" id="KW-1185">Reference proteome</keyword>
<organism evidence="1 2">
    <name type="scientific">Candidatus Vagococcus giribetii</name>
    <dbReference type="NCBI Taxonomy" id="2230876"/>
    <lineage>
        <taxon>Bacteria</taxon>
        <taxon>Bacillati</taxon>
        <taxon>Bacillota</taxon>
        <taxon>Bacilli</taxon>
        <taxon>Lactobacillales</taxon>
        <taxon>Enterococcaceae</taxon>
        <taxon>Vagococcus</taxon>
    </lineage>
</organism>
<dbReference type="Proteomes" id="UP000664857">
    <property type="component" value="Unassembled WGS sequence"/>
</dbReference>
<evidence type="ECO:0000313" key="1">
    <source>
        <dbReference type="EMBL" id="MBO0477957.1"/>
    </source>
</evidence>
<gene>
    <name evidence="1" type="ORF">DOK76_12860</name>
</gene>
<protein>
    <submittedName>
        <fullName evidence="1">YxeA family protein</fullName>
    </submittedName>
</protein>
<dbReference type="InterPro" id="IPR006542">
    <property type="entry name" value="DUF1093"/>
</dbReference>